<gene>
    <name evidence="1" type="ORF">MRATA1EN3_LOCUS4735</name>
</gene>
<proteinExistence type="predicted"/>
<protein>
    <submittedName>
        <fullName evidence="1">Uncharacterized protein</fullName>
    </submittedName>
</protein>
<organism evidence="1 2">
    <name type="scientific">Rangifer tarandus platyrhynchus</name>
    <name type="common">Svalbard reindeer</name>
    <dbReference type="NCBI Taxonomy" id="3082113"/>
    <lineage>
        <taxon>Eukaryota</taxon>
        <taxon>Metazoa</taxon>
        <taxon>Chordata</taxon>
        <taxon>Craniata</taxon>
        <taxon>Vertebrata</taxon>
        <taxon>Euteleostomi</taxon>
        <taxon>Mammalia</taxon>
        <taxon>Eutheria</taxon>
        <taxon>Laurasiatheria</taxon>
        <taxon>Artiodactyla</taxon>
        <taxon>Ruminantia</taxon>
        <taxon>Pecora</taxon>
        <taxon>Cervidae</taxon>
        <taxon>Odocoileinae</taxon>
        <taxon>Rangifer</taxon>
    </lineage>
</organism>
<dbReference type="Proteomes" id="UP001162501">
    <property type="component" value="Chromosome 12"/>
</dbReference>
<sequence>MHPAPAAAARRGRGGWLRDPPGGRTAASLARPPETGSLGASALRAEAPPPPHARLALPSRLCGSLIPPQGAAPRGRIPGWEGPGRQRGAPRESVRAARPSGAGQREPPERQRRRRRRRQHPPRSAPALGVAAAGRHECYYIERRCRSIALSQWQGATGLILRAVRGVHLSPAASPRTPPPPPPGPTAAPGRPRVGARGERAAPRAAPRRPRARDATVTAGGGRAARNREAADSSEVGAEGEMWRHGDVLPLSRGRGEETVRGVNKLIIQDEKPSASNCRVSRQVPAAASLLR</sequence>
<evidence type="ECO:0000313" key="2">
    <source>
        <dbReference type="Proteomes" id="UP001162501"/>
    </source>
</evidence>
<evidence type="ECO:0000313" key="1">
    <source>
        <dbReference type="EMBL" id="CAI9693522.1"/>
    </source>
</evidence>
<accession>A0ACB0DZ80</accession>
<reference evidence="1" key="1">
    <citation type="submission" date="2023-05" db="EMBL/GenBank/DDBJ databases">
        <authorList>
            <consortium name="ELIXIR-Norway"/>
        </authorList>
    </citation>
    <scope>NUCLEOTIDE SEQUENCE</scope>
</reference>
<name>A0ACB0DZ80_RANTA</name>
<dbReference type="EMBL" id="OX596096">
    <property type="protein sequence ID" value="CAI9693522.1"/>
    <property type="molecule type" value="Genomic_DNA"/>
</dbReference>